<dbReference type="Pfam" id="PF00005">
    <property type="entry name" value="ABC_tran"/>
    <property type="match status" value="1"/>
</dbReference>
<evidence type="ECO:0000259" key="5">
    <source>
        <dbReference type="PROSITE" id="PS50893"/>
    </source>
</evidence>
<dbReference type="EMBL" id="JABUFE010000011">
    <property type="protein sequence ID" value="NSX56225.1"/>
    <property type="molecule type" value="Genomic_DNA"/>
</dbReference>
<evidence type="ECO:0000256" key="3">
    <source>
        <dbReference type="ARBA" id="ARBA00022741"/>
    </source>
</evidence>
<gene>
    <name evidence="6" type="ORF">HRQ87_15630</name>
</gene>
<comment type="similarity">
    <text evidence="1">Belongs to the ABC transporter superfamily.</text>
</comment>
<dbReference type="InterPro" id="IPR003593">
    <property type="entry name" value="AAA+_ATPase"/>
</dbReference>
<comment type="caution">
    <text evidence="6">The sequence shown here is derived from an EMBL/GenBank/DDBJ whole genome shotgun (WGS) entry which is preliminary data.</text>
</comment>
<accession>A0ABX2IV92</accession>
<name>A0ABX2IV92_9RHOB</name>
<organism evidence="6 7">
    <name type="scientific">Parasulfitobacter algicola</name>
    <dbReference type="NCBI Taxonomy" id="2614809"/>
    <lineage>
        <taxon>Bacteria</taxon>
        <taxon>Pseudomonadati</taxon>
        <taxon>Pseudomonadota</taxon>
        <taxon>Alphaproteobacteria</taxon>
        <taxon>Rhodobacterales</taxon>
        <taxon>Roseobacteraceae</taxon>
        <taxon>Parasulfitobacter</taxon>
    </lineage>
</organism>
<dbReference type="GO" id="GO:0005524">
    <property type="term" value="F:ATP binding"/>
    <property type="evidence" value="ECO:0007669"/>
    <property type="project" value="UniProtKB-KW"/>
</dbReference>
<evidence type="ECO:0000313" key="7">
    <source>
        <dbReference type="Proteomes" id="UP000777935"/>
    </source>
</evidence>
<evidence type="ECO:0000256" key="4">
    <source>
        <dbReference type="ARBA" id="ARBA00022840"/>
    </source>
</evidence>
<dbReference type="InterPro" id="IPR027417">
    <property type="entry name" value="P-loop_NTPase"/>
</dbReference>
<evidence type="ECO:0000256" key="1">
    <source>
        <dbReference type="ARBA" id="ARBA00005417"/>
    </source>
</evidence>
<keyword evidence="7" id="KW-1185">Reference proteome</keyword>
<dbReference type="RefSeq" id="WP_174139377.1">
    <property type="nucleotide sequence ID" value="NZ_JABUFE010000011.1"/>
</dbReference>
<dbReference type="PANTHER" id="PTHR42788:SF19">
    <property type="entry name" value="ALIPHATIC SULFONATES IMPORT ATP-BINDING PROTEIN SSUB 2"/>
    <property type="match status" value="1"/>
</dbReference>
<protein>
    <submittedName>
        <fullName evidence="6">ATP-binding cassette domain-containing protein</fullName>
    </submittedName>
</protein>
<reference evidence="6 7" key="1">
    <citation type="submission" date="2020-06" db="EMBL/GenBank/DDBJ databases">
        <title>Sulfitobacter algicola sp. nov., isolated from green algae.</title>
        <authorList>
            <person name="Wang C."/>
        </authorList>
    </citation>
    <scope>NUCLEOTIDE SEQUENCE [LARGE SCALE GENOMIC DNA]</scope>
    <source>
        <strain evidence="6 7">1151</strain>
    </source>
</reference>
<proteinExistence type="inferred from homology"/>
<dbReference type="InterPro" id="IPR003439">
    <property type="entry name" value="ABC_transporter-like_ATP-bd"/>
</dbReference>
<keyword evidence="2" id="KW-0813">Transport</keyword>
<dbReference type="InterPro" id="IPR017871">
    <property type="entry name" value="ABC_transporter-like_CS"/>
</dbReference>
<dbReference type="Proteomes" id="UP000777935">
    <property type="component" value="Unassembled WGS sequence"/>
</dbReference>
<dbReference type="PROSITE" id="PS50893">
    <property type="entry name" value="ABC_TRANSPORTER_2"/>
    <property type="match status" value="1"/>
</dbReference>
<dbReference type="SUPFAM" id="SSF52540">
    <property type="entry name" value="P-loop containing nucleoside triphosphate hydrolases"/>
    <property type="match status" value="1"/>
</dbReference>
<evidence type="ECO:0000256" key="2">
    <source>
        <dbReference type="ARBA" id="ARBA00022448"/>
    </source>
</evidence>
<dbReference type="PROSITE" id="PS00211">
    <property type="entry name" value="ABC_TRANSPORTER_1"/>
    <property type="match status" value="1"/>
</dbReference>
<dbReference type="SMART" id="SM00382">
    <property type="entry name" value="AAA"/>
    <property type="match status" value="1"/>
</dbReference>
<keyword evidence="3" id="KW-0547">Nucleotide-binding</keyword>
<dbReference type="Gene3D" id="3.40.50.300">
    <property type="entry name" value="P-loop containing nucleotide triphosphate hydrolases"/>
    <property type="match status" value="1"/>
</dbReference>
<sequence length="230" mass="24893">MHLKVVDPVDPAPLLSVQLDGWSVAKRQILGSIDIMMQSSETLALIGPSGIGKTSLLRIISGLETDYRGQVKAPPTIAMVFQEPTLLPWRTLAQNITITTGLSDLQAQNALAEVGLSGRDGDFPNQLSLGEQRRMALARAFAIKPDLLLLDEPFVSLDPPLVQEMMRLFAILRARHSVATIFVTHVEAEAKQLASRIIELRGTPAQIVADRQNKGAYFQLSASGVTSSGS</sequence>
<dbReference type="InterPro" id="IPR050166">
    <property type="entry name" value="ABC_transporter_ATP-bind"/>
</dbReference>
<dbReference type="PANTHER" id="PTHR42788">
    <property type="entry name" value="TAURINE IMPORT ATP-BINDING PROTEIN-RELATED"/>
    <property type="match status" value="1"/>
</dbReference>
<keyword evidence="4 6" id="KW-0067">ATP-binding</keyword>
<feature type="domain" description="ABC transporter" evidence="5">
    <location>
        <begin position="3"/>
        <end position="227"/>
    </location>
</feature>
<evidence type="ECO:0000313" key="6">
    <source>
        <dbReference type="EMBL" id="NSX56225.1"/>
    </source>
</evidence>